<organism evidence="1 2">
    <name type="scientific">Mycobacterium tuberculosis</name>
    <dbReference type="NCBI Taxonomy" id="1773"/>
    <lineage>
        <taxon>Bacteria</taxon>
        <taxon>Bacillati</taxon>
        <taxon>Actinomycetota</taxon>
        <taxon>Actinomycetes</taxon>
        <taxon>Mycobacteriales</taxon>
        <taxon>Mycobacteriaceae</taxon>
        <taxon>Mycobacterium</taxon>
        <taxon>Mycobacterium tuberculosis complex</taxon>
    </lineage>
</organism>
<protein>
    <submittedName>
        <fullName evidence="1">Uncharacterized protein</fullName>
    </submittedName>
</protein>
<dbReference type="AlphaFoldDB" id="A0A916PGA3"/>
<proteinExistence type="predicted"/>
<sequence>MSLAQAWIGAPLRNERHDDVVDLGVGAGACRPDS</sequence>
<gene>
    <name evidence="1" type="ORF">ERS007739_01440</name>
</gene>
<name>A0A916PGA3_MYCTX</name>
<accession>A0A916PGA3</accession>
<dbReference type="EMBL" id="CSBK01000551">
    <property type="protein sequence ID" value="COX54546.1"/>
    <property type="molecule type" value="Genomic_DNA"/>
</dbReference>
<evidence type="ECO:0000313" key="2">
    <source>
        <dbReference type="Proteomes" id="UP000039021"/>
    </source>
</evidence>
<evidence type="ECO:0000313" key="1">
    <source>
        <dbReference type="EMBL" id="COX54546.1"/>
    </source>
</evidence>
<dbReference type="Proteomes" id="UP000039021">
    <property type="component" value="Unassembled WGS sequence"/>
</dbReference>
<reference evidence="2" key="1">
    <citation type="submission" date="2015-03" db="EMBL/GenBank/DDBJ databases">
        <authorList>
            <consortium name="Pathogen Informatics"/>
        </authorList>
    </citation>
    <scope>NUCLEOTIDE SEQUENCE [LARGE SCALE GENOMIC DNA]</scope>
    <source>
        <strain evidence="2">N09902308</strain>
    </source>
</reference>
<comment type="caution">
    <text evidence="1">The sequence shown here is derived from an EMBL/GenBank/DDBJ whole genome shotgun (WGS) entry which is preliminary data.</text>
</comment>